<dbReference type="Gene3D" id="3.40.50.720">
    <property type="entry name" value="NAD(P)-binding Rossmann-like Domain"/>
    <property type="match status" value="1"/>
</dbReference>
<dbReference type="OrthoDB" id="286404at2"/>
<accession>A0A3E0VA46</accession>
<dbReference type="PANTHER" id="PTHR42760">
    <property type="entry name" value="SHORT-CHAIN DEHYDROGENASES/REDUCTASES FAMILY MEMBER"/>
    <property type="match status" value="1"/>
</dbReference>
<dbReference type="FunFam" id="3.40.50.720:FF:000084">
    <property type="entry name" value="Short-chain dehydrogenase reductase"/>
    <property type="match status" value="1"/>
</dbReference>
<gene>
    <name evidence="4" type="ORF">B7R21_19490</name>
</gene>
<dbReference type="GO" id="GO:0016616">
    <property type="term" value="F:oxidoreductase activity, acting on the CH-OH group of donors, NAD or NADP as acceptor"/>
    <property type="evidence" value="ECO:0007669"/>
    <property type="project" value="UniProtKB-ARBA"/>
</dbReference>
<comment type="similarity">
    <text evidence="1">Belongs to the short-chain dehydrogenases/reductases (SDR) family.</text>
</comment>
<dbReference type="InterPro" id="IPR036291">
    <property type="entry name" value="NAD(P)-bd_dom_sf"/>
</dbReference>
<dbReference type="EMBL" id="NBXA01000091">
    <property type="protein sequence ID" value="RFA06579.1"/>
    <property type="molecule type" value="Genomic_DNA"/>
</dbReference>
<protein>
    <recommendedName>
        <fullName evidence="3">Ketoreductase domain-containing protein</fullName>
    </recommendedName>
</protein>
<evidence type="ECO:0000313" key="5">
    <source>
        <dbReference type="Proteomes" id="UP000256709"/>
    </source>
</evidence>
<dbReference type="PRINTS" id="PR00080">
    <property type="entry name" value="SDRFAMILY"/>
</dbReference>
<dbReference type="PRINTS" id="PR00081">
    <property type="entry name" value="GDHRDH"/>
</dbReference>
<organism evidence="4 5">
    <name type="scientific">Subtercola boreus</name>
    <dbReference type="NCBI Taxonomy" id="120213"/>
    <lineage>
        <taxon>Bacteria</taxon>
        <taxon>Bacillati</taxon>
        <taxon>Actinomycetota</taxon>
        <taxon>Actinomycetes</taxon>
        <taxon>Micrococcales</taxon>
        <taxon>Microbacteriaceae</taxon>
        <taxon>Subtercola</taxon>
    </lineage>
</organism>
<keyword evidence="2" id="KW-0560">Oxidoreductase</keyword>
<reference evidence="4 5" key="1">
    <citation type="submission" date="2017-04" db="EMBL/GenBank/DDBJ databases">
        <title>Comparative genome analysis of Subtercola boreus.</title>
        <authorList>
            <person name="Cho Y.-J."/>
            <person name="Cho A."/>
            <person name="Kim O.-S."/>
            <person name="Lee J.-I."/>
        </authorList>
    </citation>
    <scope>NUCLEOTIDE SEQUENCE [LARGE SCALE GENOMIC DNA]</scope>
    <source>
        <strain evidence="4 5">P27444</strain>
    </source>
</reference>
<dbReference type="CDD" id="cd05233">
    <property type="entry name" value="SDR_c"/>
    <property type="match status" value="1"/>
</dbReference>
<evidence type="ECO:0000256" key="1">
    <source>
        <dbReference type="ARBA" id="ARBA00006484"/>
    </source>
</evidence>
<name>A0A3E0VA46_9MICO</name>
<dbReference type="InterPro" id="IPR020904">
    <property type="entry name" value="Sc_DH/Rdtase_CS"/>
</dbReference>
<proteinExistence type="inferred from homology"/>
<dbReference type="NCBIfam" id="NF005559">
    <property type="entry name" value="PRK07231.1"/>
    <property type="match status" value="1"/>
</dbReference>
<dbReference type="AlphaFoldDB" id="A0A3E0VA46"/>
<evidence type="ECO:0000256" key="2">
    <source>
        <dbReference type="ARBA" id="ARBA00023002"/>
    </source>
</evidence>
<comment type="caution">
    <text evidence="4">The sequence shown here is derived from an EMBL/GenBank/DDBJ whole genome shotgun (WGS) entry which is preliminary data.</text>
</comment>
<dbReference type="SMART" id="SM00822">
    <property type="entry name" value="PKS_KR"/>
    <property type="match status" value="1"/>
</dbReference>
<feature type="domain" description="Ketoreductase" evidence="3">
    <location>
        <begin position="8"/>
        <end position="171"/>
    </location>
</feature>
<evidence type="ECO:0000259" key="3">
    <source>
        <dbReference type="SMART" id="SM00822"/>
    </source>
</evidence>
<dbReference type="Proteomes" id="UP000256709">
    <property type="component" value="Unassembled WGS sequence"/>
</dbReference>
<dbReference type="PROSITE" id="PS00061">
    <property type="entry name" value="ADH_SHORT"/>
    <property type="match status" value="1"/>
</dbReference>
<evidence type="ECO:0000313" key="4">
    <source>
        <dbReference type="EMBL" id="RFA06579.1"/>
    </source>
</evidence>
<sequence>MTETMNPGFVIVTGGSSGIGAQITRDYRAAGARVAVVDLRPPAISSGEEYFHCDITNADDVASVVGRIAQLFGQIDLLVNNAGYVTRGAADEISEEDWDKTFAINVKGTFLMTKASLPYLKQSPDGSIVNVASQAGIRAEALLSPYCAAKAAIVHYTRALALELAPAVRVNAVCPGFVETDMARKSLEEVARETDRAFAEVRTERMSVIPMQRFQQPSDISAAVRFFASREAREITGEVMSVAGGQTL</sequence>
<dbReference type="Pfam" id="PF13561">
    <property type="entry name" value="adh_short_C2"/>
    <property type="match status" value="1"/>
</dbReference>
<dbReference type="RefSeq" id="WP_116284920.1">
    <property type="nucleotide sequence ID" value="NZ_NBXA01000091.1"/>
</dbReference>
<dbReference type="InterPro" id="IPR057326">
    <property type="entry name" value="KR_dom"/>
</dbReference>
<dbReference type="InterPro" id="IPR002347">
    <property type="entry name" value="SDR_fam"/>
</dbReference>
<dbReference type="SUPFAM" id="SSF51735">
    <property type="entry name" value="NAD(P)-binding Rossmann-fold domains"/>
    <property type="match status" value="1"/>
</dbReference>